<keyword evidence="11" id="KW-1185">Reference proteome</keyword>
<keyword evidence="2" id="KW-0479">Metal-binding</keyword>
<dbReference type="PANTHER" id="PTHR40626">
    <property type="entry name" value="MIP31509P"/>
    <property type="match status" value="1"/>
</dbReference>
<evidence type="ECO:0000256" key="3">
    <source>
        <dbReference type="ARBA" id="ARBA00022737"/>
    </source>
</evidence>
<dbReference type="InterPro" id="IPR036236">
    <property type="entry name" value="Znf_C2H2_sf"/>
</dbReference>
<keyword evidence="3" id="KW-0677">Repeat</keyword>
<proteinExistence type="predicted"/>
<gene>
    <name evidence="10" type="ORF">jhhlp_000530</name>
</gene>
<dbReference type="InParanoid" id="A0A2N3NL53"/>
<dbReference type="PROSITE" id="PS00028">
    <property type="entry name" value="ZINC_FINGER_C2H2_1"/>
    <property type="match status" value="1"/>
</dbReference>
<evidence type="ECO:0000256" key="7">
    <source>
        <dbReference type="PROSITE-ProRule" id="PRU00042"/>
    </source>
</evidence>
<dbReference type="FunFam" id="3.30.160.60:FF:000446">
    <property type="entry name" value="Zinc finger protein"/>
    <property type="match status" value="1"/>
</dbReference>
<dbReference type="GO" id="GO:0000978">
    <property type="term" value="F:RNA polymerase II cis-regulatory region sequence-specific DNA binding"/>
    <property type="evidence" value="ECO:0007669"/>
    <property type="project" value="InterPro"/>
</dbReference>
<dbReference type="InterPro" id="IPR051059">
    <property type="entry name" value="VerF-like"/>
</dbReference>
<dbReference type="InterPro" id="IPR013087">
    <property type="entry name" value="Znf_C2H2_type"/>
</dbReference>
<dbReference type="GO" id="GO:0000785">
    <property type="term" value="C:chromatin"/>
    <property type="evidence" value="ECO:0007669"/>
    <property type="project" value="TreeGrafter"/>
</dbReference>
<evidence type="ECO:0000313" key="10">
    <source>
        <dbReference type="EMBL" id="PKS13185.1"/>
    </source>
</evidence>
<dbReference type="PROSITE" id="PS50157">
    <property type="entry name" value="ZINC_FINGER_C2H2_2"/>
    <property type="match status" value="1"/>
</dbReference>
<dbReference type="OrthoDB" id="3945418at2759"/>
<accession>A0A2N3NL53</accession>
<evidence type="ECO:0000256" key="6">
    <source>
        <dbReference type="ARBA" id="ARBA00023242"/>
    </source>
</evidence>
<dbReference type="PANTHER" id="PTHR40626:SF14">
    <property type="entry name" value="C2H2 TYPE ZINC FINGER DOMAIN PROTEIN (AFU_ORTHOLOGUE AFUA_1G02360)"/>
    <property type="match status" value="1"/>
</dbReference>
<feature type="region of interest" description="Disordered" evidence="8">
    <location>
        <begin position="39"/>
        <end position="81"/>
    </location>
</feature>
<dbReference type="Pfam" id="PF04082">
    <property type="entry name" value="Fungal_trans"/>
    <property type="match status" value="1"/>
</dbReference>
<keyword evidence="5" id="KW-0862">Zinc</keyword>
<comment type="caution">
    <text evidence="10">The sequence shown here is derived from an EMBL/GenBank/DDBJ whole genome shotgun (WGS) entry which is preliminary data.</text>
</comment>
<feature type="domain" description="C2H2-type" evidence="9">
    <location>
        <begin position="17"/>
        <end position="45"/>
    </location>
</feature>
<dbReference type="SMART" id="SM00355">
    <property type="entry name" value="ZnF_C2H2"/>
    <property type="match status" value="1"/>
</dbReference>
<dbReference type="AlphaFoldDB" id="A0A2N3NL53"/>
<dbReference type="Gene3D" id="3.30.160.60">
    <property type="entry name" value="Classic Zinc Finger"/>
    <property type="match status" value="1"/>
</dbReference>
<dbReference type="SUPFAM" id="SSF57667">
    <property type="entry name" value="beta-beta-alpha zinc fingers"/>
    <property type="match status" value="1"/>
</dbReference>
<evidence type="ECO:0000259" key="9">
    <source>
        <dbReference type="PROSITE" id="PS50157"/>
    </source>
</evidence>
<protein>
    <recommendedName>
        <fullName evidence="9">C2H2-type domain-containing protein</fullName>
    </recommendedName>
</protein>
<reference evidence="10 11" key="1">
    <citation type="journal article" date="2017" name="G3 (Bethesda)">
        <title>First Draft Genome Sequence of the Pathogenic Fungus Lomentospora prolificans (Formerly Scedosporium prolificans).</title>
        <authorList>
            <person name="Luo R."/>
            <person name="Zimin A."/>
            <person name="Workman R."/>
            <person name="Fan Y."/>
            <person name="Pertea G."/>
            <person name="Grossman N."/>
            <person name="Wear M.P."/>
            <person name="Jia B."/>
            <person name="Miller H."/>
            <person name="Casadevall A."/>
            <person name="Timp W."/>
            <person name="Zhang S.X."/>
            <person name="Salzberg S.L."/>
        </authorList>
    </citation>
    <scope>NUCLEOTIDE SEQUENCE [LARGE SCALE GENOMIC DNA]</scope>
    <source>
        <strain evidence="10 11">JHH-5317</strain>
    </source>
</reference>
<evidence type="ECO:0000256" key="8">
    <source>
        <dbReference type="SAM" id="MobiDB-lite"/>
    </source>
</evidence>
<keyword evidence="6" id="KW-0539">Nucleus</keyword>
<evidence type="ECO:0000313" key="11">
    <source>
        <dbReference type="Proteomes" id="UP000233524"/>
    </source>
</evidence>
<dbReference type="GO" id="GO:0006351">
    <property type="term" value="P:DNA-templated transcription"/>
    <property type="evidence" value="ECO:0007669"/>
    <property type="project" value="InterPro"/>
</dbReference>
<dbReference type="Proteomes" id="UP000233524">
    <property type="component" value="Unassembled WGS sequence"/>
</dbReference>
<evidence type="ECO:0000256" key="2">
    <source>
        <dbReference type="ARBA" id="ARBA00022723"/>
    </source>
</evidence>
<dbReference type="EMBL" id="NLAX01000002">
    <property type="protein sequence ID" value="PKS13185.1"/>
    <property type="molecule type" value="Genomic_DNA"/>
</dbReference>
<dbReference type="VEuPathDB" id="FungiDB:jhhlp_000530"/>
<evidence type="ECO:0000256" key="1">
    <source>
        <dbReference type="ARBA" id="ARBA00004123"/>
    </source>
</evidence>
<dbReference type="GO" id="GO:0000981">
    <property type="term" value="F:DNA-binding transcription factor activity, RNA polymerase II-specific"/>
    <property type="evidence" value="ECO:0007669"/>
    <property type="project" value="InterPro"/>
</dbReference>
<organism evidence="10 11">
    <name type="scientific">Lomentospora prolificans</name>
    <dbReference type="NCBI Taxonomy" id="41688"/>
    <lineage>
        <taxon>Eukaryota</taxon>
        <taxon>Fungi</taxon>
        <taxon>Dikarya</taxon>
        <taxon>Ascomycota</taxon>
        <taxon>Pezizomycotina</taxon>
        <taxon>Sordariomycetes</taxon>
        <taxon>Hypocreomycetidae</taxon>
        <taxon>Microascales</taxon>
        <taxon>Microascaceae</taxon>
        <taxon>Lomentospora</taxon>
    </lineage>
</organism>
<dbReference type="InterPro" id="IPR007219">
    <property type="entry name" value="XnlR_reg_dom"/>
</dbReference>
<evidence type="ECO:0000256" key="5">
    <source>
        <dbReference type="ARBA" id="ARBA00022833"/>
    </source>
</evidence>
<dbReference type="GO" id="GO:0008270">
    <property type="term" value="F:zinc ion binding"/>
    <property type="evidence" value="ECO:0007669"/>
    <property type="project" value="UniProtKB-KW"/>
</dbReference>
<evidence type="ECO:0000256" key="4">
    <source>
        <dbReference type="ARBA" id="ARBA00022771"/>
    </source>
</evidence>
<dbReference type="CDD" id="cd12148">
    <property type="entry name" value="fungal_TF_MHR"/>
    <property type="match status" value="1"/>
</dbReference>
<keyword evidence="4 7" id="KW-0863">Zinc-finger</keyword>
<sequence>MYPATDRPGIDTGHKPYKCNHCDQSFSRGDVLTRHIRATHPAEQASDQSITPSDPGDYLPSPQDLHGPGVPATIPSTGLTSPAGHIVNSTIISSHAAGSTDEQAAQHNSVPVQHNVSSLLWPDAQDFYQSLTYLDDLAWDNPLPAGLFQGTDVPGELPHWTVHHHQVERPRTGDYGASEDGRRAVQTVNGLINDTVSSITSPTGLADLTPVFLDSSLHMFFTKFVPIFPVIHRPTFVFRDCSAPLLLNAVALGSLFLGRKDALANGEALWRLAYTAIATSWPRMISQKREHDVCFGVELVLASLLSQTYAALSRNRTLRKTSQTFYGLSMHWAQYCGMYDLDNIDAPEVPPLHESPEIKMQAWKAWVARETQLRTLLGLCVIDGVVSQYSGNLVNTWSATNSLPLSADDETFHAATADDWIRSMALHGPRRMRYCEICHFLFSPPGTIPGRLGYHLRLFDVRILLEILNALATESKRINPPPQGMRSKSKHLRALDVLRYYICNGESLSMLDRSIALLRWHAVCLDMVVSTARGARRMCKQFNIAQDIFGGERRDESPINPQAWIESTNSRRCLLHAYQIQAIASQMPLGVAHDVYLPGAIFATAITYSSFALTGVTKIVIPSSVDWNVVLFHGVEDSGIEEPVQLQSEEAQNTAEFLAGKLDGLGMGRETRNLSYDLTSLKILIRGLSFQWGVTQEMEKVVESFVALCL</sequence>
<dbReference type="GO" id="GO:0005634">
    <property type="term" value="C:nucleus"/>
    <property type="evidence" value="ECO:0007669"/>
    <property type="project" value="UniProtKB-SubCell"/>
</dbReference>
<name>A0A2N3NL53_9PEZI</name>
<comment type="subcellular location">
    <subcellularLocation>
        <location evidence="1">Nucleus</location>
    </subcellularLocation>
</comment>
<dbReference type="STRING" id="41688.A0A2N3NL53"/>